<evidence type="ECO:0000313" key="8">
    <source>
        <dbReference type="EMBL" id="KXN67420.1"/>
    </source>
</evidence>
<comment type="similarity">
    <text evidence="4">Belongs to the ZNF277 family.</text>
</comment>
<dbReference type="Proteomes" id="UP000070444">
    <property type="component" value="Unassembled WGS sequence"/>
</dbReference>
<sequence>MSEQDVENDNEDDDDNFIPHVPFMDDIVCPFSCKIAEPFTEFVKLNEHLKQEHNITFLHLDHMHSVLQEYLNEWANKIKSEDVEDVTVTESDGSKSYTVNPKTCPEDLKLRKSLQQIKLKEILDIQEKERNHDNLQSRKCLFCQVVCENRAVLFRHMFVDHNFNIGLHDNLVQVSQFLDILDAKLESLQCIYCEKYFTNSTVLRKHMRKKKHFKINARNQLYDKFYIINYLEPGKNWESFENEKYDSDEDKRDDSWAEWDEVESEPTKCLFDDKIFDTPYEALQYMADTYKFDLDEVCQKNELDFYKSIALINYIRLQTSNLKCITCDFNASDSNQLSQHYLDGSCLQTIPPSDHQLWKDPQYLLPVLENDGLLTFLDDYTDDEEEVSQQKMYEAIYTNQSNNSDSSPADFTPSNETA</sequence>
<dbReference type="PANTHER" id="PTHR13267:SF3">
    <property type="entry name" value="ZINC FINGER PROTEIN 277"/>
    <property type="match status" value="1"/>
</dbReference>
<dbReference type="InterPro" id="IPR040048">
    <property type="entry name" value="ZNF277"/>
</dbReference>
<evidence type="ECO:0000256" key="5">
    <source>
        <dbReference type="PROSITE-ProRule" id="PRU00042"/>
    </source>
</evidence>
<dbReference type="InterPro" id="IPR041661">
    <property type="entry name" value="ZN622/Rei1/Reh1_Znf-C2H2"/>
</dbReference>
<dbReference type="STRING" id="796925.A0A137NX53"/>
<evidence type="ECO:0000313" key="9">
    <source>
        <dbReference type="Proteomes" id="UP000070444"/>
    </source>
</evidence>
<gene>
    <name evidence="8" type="ORF">CONCODRAFT_80163</name>
</gene>
<dbReference type="PROSITE" id="PS50157">
    <property type="entry name" value="ZINC_FINGER_C2H2_2"/>
    <property type="match status" value="1"/>
</dbReference>
<dbReference type="Pfam" id="PF12756">
    <property type="entry name" value="zf-C2H2_2"/>
    <property type="match status" value="2"/>
</dbReference>
<dbReference type="EMBL" id="KQ964638">
    <property type="protein sequence ID" value="KXN67420.1"/>
    <property type="molecule type" value="Genomic_DNA"/>
</dbReference>
<feature type="domain" description="C2H2-type" evidence="7">
    <location>
        <begin position="188"/>
        <end position="212"/>
    </location>
</feature>
<dbReference type="GO" id="GO:0008270">
    <property type="term" value="F:zinc ion binding"/>
    <property type="evidence" value="ECO:0007669"/>
    <property type="project" value="UniProtKB-KW"/>
</dbReference>
<keyword evidence="1" id="KW-0479">Metal-binding</keyword>
<proteinExistence type="inferred from homology"/>
<dbReference type="Gene3D" id="3.30.160.60">
    <property type="entry name" value="Classic Zinc Finger"/>
    <property type="match status" value="1"/>
</dbReference>
<evidence type="ECO:0000256" key="6">
    <source>
        <dbReference type="SAM" id="MobiDB-lite"/>
    </source>
</evidence>
<dbReference type="OrthoDB" id="7848332at2759"/>
<dbReference type="PANTHER" id="PTHR13267">
    <property type="entry name" value="ZINC FINGER PROTEIN 277"/>
    <property type="match status" value="1"/>
</dbReference>
<evidence type="ECO:0000256" key="1">
    <source>
        <dbReference type="ARBA" id="ARBA00022723"/>
    </source>
</evidence>
<keyword evidence="3" id="KW-0862">Zinc</keyword>
<evidence type="ECO:0000256" key="4">
    <source>
        <dbReference type="ARBA" id="ARBA00034119"/>
    </source>
</evidence>
<name>A0A137NX53_CONC2</name>
<evidence type="ECO:0000256" key="2">
    <source>
        <dbReference type="ARBA" id="ARBA00022771"/>
    </source>
</evidence>
<protein>
    <recommendedName>
        <fullName evidence="7">C2H2-type domain-containing protein</fullName>
    </recommendedName>
</protein>
<dbReference type="PROSITE" id="PS00028">
    <property type="entry name" value="ZINC_FINGER_C2H2_1"/>
    <property type="match status" value="1"/>
</dbReference>
<feature type="region of interest" description="Disordered" evidence="6">
    <location>
        <begin position="397"/>
        <end position="418"/>
    </location>
</feature>
<evidence type="ECO:0000256" key="3">
    <source>
        <dbReference type="ARBA" id="ARBA00022833"/>
    </source>
</evidence>
<dbReference type="InterPro" id="IPR036236">
    <property type="entry name" value="Znf_C2H2_sf"/>
</dbReference>
<dbReference type="InterPro" id="IPR013087">
    <property type="entry name" value="Znf_C2H2_type"/>
</dbReference>
<dbReference type="AlphaFoldDB" id="A0A137NX53"/>
<keyword evidence="2 5" id="KW-0863">Zinc-finger</keyword>
<dbReference type="OMA" id="WDKPEFF"/>
<dbReference type="SUPFAM" id="SSF57667">
    <property type="entry name" value="beta-beta-alpha zinc fingers"/>
    <property type="match status" value="2"/>
</dbReference>
<reference evidence="8 9" key="1">
    <citation type="journal article" date="2015" name="Genome Biol. Evol.">
        <title>Phylogenomic analyses indicate that early fungi evolved digesting cell walls of algal ancestors of land plants.</title>
        <authorList>
            <person name="Chang Y."/>
            <person name="Wang S."/>
            <person name="Sekimoto S."/>
            <person name="Aerts A.L."/>
            <person name="Choi C."/>
            <person name="Clum A."/>
            <person name="LaButti K.M."/>
            <person name="Lindquist E.A."/>
            <person name="Yee Ngan C."/>
            <person name="Ohm R.A."/>
            <person name="Salamov A.A."/>
            <person name="Grigoriev I.V."/>
            <person name="Spatafora J.W."/>
            <person name="Berbee M.L."/>
        </authorList>
    </citation>
    <scope>NUCLEOTIDE SEQUENCE [LARGE SCALE GENOMIC DNA]</scope>
    <source>
        <strain evidence="8 9">NRRL 28638</strain>
    </source>
</reference>
<accession>A0A137NX53</accession>
<keyword evidence="9" id="KW-1185">Reference proteome</keyword>
<organism evidence="8 9">
    <name type="scientific">Conidiobolus coronatus (strain ATCC 28846 / CBS 209.66 / NRRL 28638)</name>
    <name type="common">Delacroixia coronata</name>
    <dbReference type="NCBI Taxonomy" id="796925"/>
    <lineage>
        <taxon>Eukaryota</taxon>
        <taxon>Fungi</taxon>
        <taxon>Fungi incertae sedis</taxon>
        <taxon>Zoopagomycota</taxon>
        <taxon>Entomophthoromycotina</taxon>
        <taxon>Entomophthoromycetes</taxon>
        <taxon>Entomophthorales</taxon>
        <taxon>Ancylistaceae</taxon>
        <taxon>Conidiobolus</taxon>
    </lineage>
</organism>
<evidence type="ECO:0000259" key="7">
    <source>
        <dbReference type="PROSITE" id="PS50157"/>
    </source>
</evidence>
<dbReference type="SMART" id="SM00355">
    <property type="entry name" value="ZnF_C2H2"/>
    <property type="match status" value="4"/>
</dbReference>